<dbReference type="CDD" id="cd18032">
    <property type="entry name" value="DEXHc_RE_I_III_res"/>
    <property type="match status" value="1"/>
</dbReference>
<dbReference type="InterPro" id="IPR013670">
    <property type="entry name" value="EcoEI_R_C_dom"/>
</dbReference>
<dbReference type="Gene3D" id="3.40.50.300">
    <property type="entry name" value="P-loop containing nucleotide triphosphate hydrolases"/>
    <property type="match status" value="2"/>
</dbReference>
<dbReference type="GO" id="GO:0005524">
    <property type="term" value="F:ATP binding"/>
    <property type="evidence" value="ECO:0007669"/>
    <property type="project" value="UniProtKB-KW"/>
</dbReference>
<dbReference type="InterPro" id="IPR025285">
    <property type="entry name" value="DUF4145"/>
</dbReference>
<evidence type="ECO:0000256" key="1">
    <source>
        <dbReference type="SAM" id="Coils"/>
    </source>
</evidence>
<dbReference type="SMART" id="SM00487">
    <property type="entry name" value="DEXDc"/>
    <property type="match status" value="1"/>
</dbReference>
<dbReference type="GO" id="GO:0009035">
    <property type="term" value="F:type I site-specific deoxyribonuclease activity"/>
    <property type="evidence" value="ECO:0007669"/>
    <property type="project" value="UniProtKB-EC"/>
</dbReference>
<protein>
    <submittedName>
        <fullName evidence="4">Type I restriction enzyme, R subunit</fullName>
    </submittedName>
</protein>
<dbReference type="GO" id="GO:0003677">
    <property type="term" value="F:DNA binding"/>
    <property type="evidence" value="ECO:0007669"/>
    <property type="project" value="UniProtKB-KW"/>
</dbReference>
<dbReference type="AlphaFoldDB" id="A0A1I0TWS7"/>
<feature type="coiled-coil region" evidence="1">
    <location>
        <begin position="163"/>
        <end position="200"/>
    </location>
</feature>
<dbReference type="CDD" id="cd18799">
    <property type="entry name" value="SF2_C_EcoAI-like"/>
    <property type="match status" value="1"/>
</dbReference>
<dbReference type="PROSITE" id="PS51194">
    <property type="entry name" value="HELICASE_CTER"/>
    <property type="match status" value="1"/>
</dbReference>
<evidence type="ECO:0000259" key="2">
    <source>
        <dbReference type="PROSITE" id="PS51192"/>
    </source>
</evidence>
<dbReference type="PROSITE" id="PS51192">
    <property type="entry name" value="HELICASE_ATP_BIND_1"/>
    <property type="match status" value="1"/>
</dbReference>
<dbReference type="Gene3D" id="3.90.1570.30">
    <property type="match status" value="1"/>
</dbReference>
<dbReference type="PANTHER" id="PTHR47396:SF1">
    <property type="entry name" value="ATP-DEPENDENT HELICASE IRC3-RELATED"/>
    <property type="match status" value="1"/>
</dbReference>
<dbReference type="Pfam" id="PF00271">
    <property type="entry name" value="Helicase_C"/>
    <property type="match status" value="1"/>
</dbReference>
<dbReference type="Pfam" id="PF04313">
    <property type="entry name" value="HSDR_N"/>
    <property type="match status" value="1"/>
</dbReference>
<keyword evidence="1" id="KW-0175">Coiled coil</keyword>
<dbReference type="PANTHER" id="PTHR47396">
    <property type="entry name" value="TYPE I RESTRICTION ENZYME ECOKI R PROTEIN"/>
    <property type="match status" value="1"/>
</dbReference>
<dbReference type="InterPro" id="IPR027417">
    <property type="entry name" value="P-loop_NTPase"/>
</dbReference>
<dbReference type="InterPro" id="IPR006935">
    <property type="entry name" value="Helicase/UvrB_N"/>
</dbReference>
<dbReference type="Proteomes" id="UP000198650">
    <property type="component" value="Unassembled WGS sequence"/>
</dbReference>
<accession>A0A1I0TWS7</accession>
<dbReference type="Pfam" id="PF04851">
    <property type="entry name" value="ResIII"/>
    <property type="match status" value="1"/>
</dbReference>
<name>A0A1I0TWS7_9BACL</name>
<dbReference type="InterPro" id="IPR007409">
    <property type="entry name" value="Restrct_endonuc_type1_HsdR_N"/>
</dbReference>
<organism evidence="4 5">
    <name type="scientific">Parageobacillus thermantarcticus</name>
    <dbReference type="NCBI Taxonomy" id="186116"/>
    <lineage>
        <taxon>Bacteria</taxon>
        <taxon>Bacillati</taxon>
        <taxon>Bacillota</taxon>
        <taxon>Bacilli</taxon>
        <taxon>Bacillales</taxon>
        <taxon>Anoxybacillaceae</taxon>
        <taxon>Parageobacillus</taxon>
    </lineage>
</organism>
<dbReference type="STRING" id="186116.SAMN05192569_10606"/>
<evidence type="ECO:0000259" key="3">
    <source>
        <dbReference type="PROSITE" id="PS51194"/>
    </source>
</evidence>
<dbReference type="InterPro" id="IPR001650">
    <property type="entry name" value="Helicase_C-like"/>
</dbReference>
<feature type="domain" description="Helicase ATP-binding" evidence="2">
    <location>
        <begin position="367"/>
        <end position="528"/>
    </location>
</feature>
<dbReference type="SUPFAM" id="SSF52540">
    <property type="entry name" value="P-loop containing nucleoside triphosphate hydrolases"/>
    <property type="match status" value="2"/>
</dbReference>
<evidence type="ECO:0000313" key="4">
    <source>
        <dbReference type="EMBL" id="SFA55366.1"/>
    </source>
</evidence>
<dbReference type="InterPro" id="IPR050742">
    <property type="entry name" value="Helicase_Restrict-Modif_Enz"/>
</dbReference>
<dbReference type="Pfam" id="PF08463">
    <property type="entry name" value="EcoEI_R_C"/>
    <property type="match status" value="1"/>
</dbReference>
<dbReference type="GO" id="GO:0005829">
    <property type="term" value="C:cytosol"/>
    <property type="evidence" value="ECO:0007669"/>
    <property type="project" value="TreeGrafter"/>
</dbReference>
<proteinExistence type="predicted"/>
<reference evidence="5" key="1">
    <citation type="submission" date="2016-10" db="EMBL/GenBank/DDBJ databases">
        <authorList>
            <person name="Varghese N."/>
            <person name="Submissions S."/>
        </authorList>
    </citation>
    <scope>NUCLEOTIDE SEQUENCE [LARGE SCALE GENOMIC DNA]</scope>
    <source>
        <strain evidence="5">M1</strain>
    </source>
</reference>
<gene>
    <name evidence="4" type="ORF">SAMN05192569_10606</name>
</gene>
<dbReference type="EMBL" id="FOJS01000060">
    <property type="protein sequence ID" value="SFA55366.1"/>
    <property type="molecule type" value="Genomic_DNA"/>
</dbReference>
<dbReference type="GO" id="GO:0009307">
    <property type="term" value="P:DNA restriction-modification system"/>
    <property type="evidence" value="ECO:0007669"/>
    <property type="project" value="UniProtKB-KW"/>
</dbReference>
<keyword evidence="5" id="KW-1185">Reference proteome</keyword>
<feature type="domain" description="Helicase C-terminal" evidence="3">
    <location>
        <begin position="600"/>
        <end position="769"/>
    </location>
</feature>
<dbReference type="Pfam" id="PF13643">
    <property type="entry name" value="DUF4145"/>
    <property type="match status" value="1"/>
</dbReference>
<evidence type="ECO:0000313" key="5">
    <source>
        <dbReference type="Proteomes" id="UP000198650"/>
    </source>
</evidence>
<dbReference type="InterPro" id="IPR014001">
    <property type="entry name" value="Helicase_ATP-bd"/>
</dbReference>
<sequence>MLVWSREGDLLLSNFSFLIGKPHYESFASACIEAEKSLVVSPATCAILTRRALELAVKWVYSFDSALKVPYQDNLSSLIHDNVFLSIIDEDLLPLLRYIVKLGNVAVHTNSMITREEAILSLHNLHQFVSWIDYCYSDEYTATDFDESLLPIGEEKRERPEELKDLYERLSSKDKRLEEMMKENEQLRALLTAKREANAKEYHFQVDELSEFETRKKYIDLDLKLAGWEFKKDVVVEYPVVGMPNQEGVGYVDYVLFGDNGKPLAVIEAKRTTADPNKGKQQAKLYADCIEKMHGQRPIIFYTNGFETYIWDDLNYPARKVSGFYNKEELSLLIDRRTMKKPLKNVQINDNITNRYYQKEAVLAVCDALENKRRKALLVMATGSGKTRTAISIVDVLTRHNWVKNILFLADRKTLVTQAKNSFSHLLPNLTLCNLLDNKDNPEESRMVFSTYPTMMNAIDEAKRKDGKRLFTVGHFDLIIVDESHRSIYKKYRAIFDYFDAILLGLTATPKDEIDRNTYEVFDLENGVPTYAYELDQAVQDGYLVDYRTIETKLKFLEEGIHYDELSDEEKERYEETFDDEVGEDIDSAALNEWLFNDDTIDTVLRDLMEKGIRVEGGDKLGKTIIFAKNHRHAERIVERFDQLFPEYKGGFARVIDYSVNYYQTLIDDFSDRNKWPQIAVSVDMLDTGVDIPEVVNLVFFKKVRSKSKFWQMIGRGTRLCKDLFGVGQDKTHFLIFDYCGNFEFFRENPKGIEGKAVESLTERLFNAKIEIIKELQHLQYQKEEYIAYRNELIDEVLAEINKLNEENFRVRQHIQYVHKFKSRAKWDSLTAMDVNEIKEHISPLIVPLNDDEFAKRFDLLMYTIELAKLQTKNATKPIRSVIRTAEALSKLGSIPQVMEQKYIIEKVQTEEFWSEADIFELEAVREALRDLVKFLEKETQKIYYTNFKDQVLEVKENGPMFNVNDLKNYRKKVEHYLHEHRDQMAIYKLRNNKKLTFFLYLKTLEHILWNELGTQEDYKREFGDTPITKLVRQIVGLDPQAANEAFSEFLSSERLNIQQSRFVKLIVDYFVKNGVMDKRVLQEEPFKTVGSIVELFKDNMDDARRIISIIDEINRNSEDIVGA</sequence>